<keyword evidence="14" id="KW-1208">Phospholipid metabolism</keyword>
<keyword evidence="13" id="KW-0594">Phospholipid biosynthesis</keyword>
<evidence type="ECO:0000256" key="15">
    <source>
        <dbReference type="ARBA" id="ARBA00033018"/>
    </source>
</evidence>
<evidence type="ECO:0000256" key="9">
    <source>
        <dbReference type="ARBA" id="ARBA00022692"/>
    </source>
</evidence>
<feature type="transmembrane region" description="Helical" evidence="18">
    <location>
        <begin position="12"/>
        <end position="33"/>
    </location>
</feature>
<evidence type="ECO:0000256" key="16">
    <source>
        <dbReference type="ARBA" id="ARBA00048586"/>
    </source>
</evidence>
<comment type="subcellular location">
    <subcellularLocation>
        <location evidence="2">Membrane</location>
        <topology evidence="2">Multi-pass membrane protein</topology>
    </subcellularLocation>
</comment>
<dbReference type="InterPro" id="IPR004570">
    <property type="entry name" value="Phosphatidylglycerol_P_synth"/>
</dbReference>
<evidence type="ECO:0000256" key="2">
    <source>
        <dbReference type="ARBA" id="ARBA00004141"/>
    </source>
</evidence>
<name>A0ABV1BV81_9FIRM</name>
<accession>A0ABV1BV81</accession>
<dbReference type="Pfam" id="PF01066">
    <property type="entry name" value="CDP-OH_P_transf"/>
    <property type="match status" value="1"/>
</dbReference>
<evidence type="ECO:0000256" key="6">
    <source>
        <dbReference type="ARBA" id="ARBA00014944"/>
    </source>
</evidence>
<keyword evidence="20" id="KW-1185">Reference proteome</keyword>
<dbReference type="InterPro" id="IPR043130">
    <property type="entry name" value="CDP-OH_PTrfase_TM_dom"/>
</dbReference>
<organism evidence="19 20">
    <name type="scientific">[Lactobacillus] rogosae</name>
    <dbReference type="NCBI Taxonomy" id="706562"/>
    <lineage>
        <taxon>Bacteria</taxon>
        <taxon>Bacillati</taxon>
        <taxon>Bacillota</taxon>
        <taxon>Clostridia</taxon>
        <taxon>Lachnospirales</taxon>
        <taxon>Lachnospiraceae</taxon>
        <taxon>Lachnospira</taxon>
    </lineage>
</organism>
<evidence type="ECO:0000313" key="20">
    <source>
        <dbReference type="Proteomes" id="UP001442364"/>
    </source>
</evidence>
<keyword evidence="12 18" id="KW-0472">Membrane</keyword>
<evidence type="ECO:0000256" key="5">
    <source>
        <dbReference type="ARBA" id="ARBA00013170"/>
    </source>
</evidence>
<dbReference type="EC" id="2.7.8.5" evidence="5"/>
<evidence type="ECO:0000256" key="13">
    <source>
        <dbReference type="ARBA" id="ARBA00023209"/>
    </source>
</evidence>
<dbReference type="PANTHER" id="PTHR14269:SF62">
    <property type="entry name" value="CDP-DIACYLGLYCEROL--GLYCEROL-3-PHOSPHATE 3-PHOSPHATIDYLTRANSFERASE 1, CHLOROPLASTIC"/>
    <property type="match status" value="1"/>
</dbReference>
<dbReference type="Gene3D" id="1.20.120.1760">
    <property type="match status" value="1"/>
</dbReference>
<evidence type="ECO:0000313" key="19">
    <source>
        <dbReference type="EMBL" id="MEQ2379648.1"/>
    </source>
</evidence>
<evidence type="ECO:0000256" key="18">
    <source>
        <dbReference type="SAM" id="Phobius"/>
    </source>
</evidence>
<evidence type="ECO:0000256" key="17">
    <source>
        <dbReference type="RuleBase" id="RU003750"/>
    </source>
</evidence>
<evidence type="ECO:0000256" key="14">
    <source>
        <dbReference type="ARBA" id="ARBA00023264"/>
    </source>
</evidence>
<evidence type="ECO:0000256" key="4">
    <source>
        <dbReference type="ARBA" id="ARBA00010441"/>
    </source>
</evidence>
<dbReference type="PROSITE" id="PS00379">
    <property type="entry name" value="CDP_ALCOHOL_P_TRANSF"/>
    <property type="match status" value="1"/>
</dbReference>
<dbReference type="GO" id="GO:0016740">
    <property type="term" value="F:transferase activity"/>
    <property type="evidence" value="ECO:0007669"/>
    <property type="project" value="UniProtKB-KW"/>
</dbReference>
<keyword evidence="9 18" id="KW-0812">Transmembrane</keyword>
<comment type="function">
    <text evidence="1">This protein catalyzes the committed step to the synthesis of the acidic phospholipids.</text>
</comment>
<dbReference type="PIRSF" id="PIRSF000847">
    <property type="entry name" value="Phos_ph_gly_syn"/>
    <property type="match status" value="1"/>
</dbReference>
<keyword evidence="11" id="KW-0443">Lipid metabolism</keyword>
<keyword evidence="7" id="KW-0444">Lipid biosynthesis</keyword>
<evidence type="ECO:0000256" key="8">
    <source>
        <dbReference type="ARBA" id="ARBA00022679"/>
    </source>
</evidence>
<dbReference type="InterPro" id="IPR000462">
    <property type="entry name" value="CDP-OH_P_trans"/>
</dbReference>
<dbReference type="InterPro" id="IPR048254">
    <property type="entry name" value="CDP_ALCOHOL_P_TRANSF_CS"/>
</dbReference>
<dbReference type="RefSeq" id="WP_090140063.1">
    <property type="nucleotide sequence ID" value="NZ_DAWDIQ010000001.1"/>
</dbReference>
<feature type="transmembrane region" description="Helical" evidence="18">
    <location>
        <begin position="132"/>
        <end position="152"/>
    </location>
</feature>
<comment type="catalytic activity">
    <reaction evidence="16">
        <text>a CDP-1,2-diacyl-sn-glycerol + sn-glycerol 3-phosphate = a 1,2-diacyl-sn-glycero-3-phospho-(1'-sn-glycero-3'-phosphate) + CMP + H(+)</text>
        <dbReference type="Rhea" id="RHEA:12593"/>
        <dbReference type="ChEBI" id="CHEBI:15378"/>
        <dbReference type="ChEBI" id="CHEBI:57597"/>
        <dbReference type="ChEBI" id="CHEBI:58332"/>
        <dbReference type="ChEBI" id="CHEBI:60110"/>
        <dbReference type="ChEBI" id="CHEBI:60377"/>
        <dbReference type="EC" id="2.7.8.5"/>
    </reaction>
</comment>
<dbReference type="InterPro" id="IPR050324">
    <property type="entry name" value="CDP-alcohol_PTase-I"/>
</dbReference>
<comment type="caution">
    <text evidence="19">The sequence shown here is derived from an EMBL/GenBank/DDBJ whole genome shotgun (WGS) entry which is preliminary data.</text>
</comment>
<comment type="similarity">
    <text evidence="4 17">Belongs to the CDP-alcohol phosphatidyltransferase class-I family.</text>
</comment>
<proteinExistence type="inferred from homology"/>
<evidence type="ECO:0000256" key="10">
    <source>
        <dbReference type="ARBA" id="ARBA00022989"/>
    </source>
</evidence>
<keyword evidence="10 18" id="KW-1133">Transmembrane helix</keyword>
<reference evidence="19 20" key="1">
    <citation type="submission" date="2024-03" db="EMBL/GenBank/DDBJ databases">
        <title>Human intestinal bacterial collection.</title>
        <authorList>
            <person name="Pauvert C."/>
            <person name="Hitch T.C.A."/>
            <person name="Clavel T."/>
        </authorList>
    </citation>
    <scope>NUCLEOTIDE SEQUENCE [LARGE SCALE GENOMIC DNA]</scope>
    <source>
        <strain evidence="19 20">CLA-AA-H255</strain>
    </source>
</reference>
<evidence type="ECO:0000256" key="11">
    <source>
        <dbReference type="ARBA" id="ARBA00023098"/>
    </source>
</evidence>
<dbReference type="EMBL" id="JBBMER010000004">
    <property type="protein sequence ID" value="MEQ2379648.1"/>
    <property type="molecule type" value="Genomic_DNA"/>
</dbReference>
<evidence type="ECO:0000256" key="1">
    <source>
        <dbReference type="ARBA" id="ARBA00003973"/>
    </source>
</evidence>
<comment type="pathway">
    <text evidence="3">Phospholipid metabolism; phosphatidylglycerol biosynthesis; phosphatidylglycerol from CDP-diacylglycerol: step 1/2.</text>
</comment>
<protein>
    <recommendedName>
        <fullName evidence="6">CDP-diacylglycerol--glycerol-3-phosphate 3-phosphatidyltransferase</fullName>
        <ecNumber evidence="5">2.7.8.5</ecNumber>
    </recommendedName>
    <alternativeName>
        <fullName evidence="15">Phosphatidylglycerophosphate synthase</fullName>
    </alternativeName>
</protein>
<keyword evidence="8 17" id="KW-0808">Transferase</keyword>
<feature type="transmembrane region" description="Helical" evidence="18">
    <location>
        <begin position="158"/>
        <end position="178"/>
    </location>
</feature>
<evidence type="ECO:0000256" key="12">
    <source>
        <dbReference type="ARBA" id="ARBA00023136"/>
    </source>
</evidence>
<evidence type="ECO:0000256" key="3">
    <source>
        <dbReference type="ARBA" id="ARBA00005042"/>
    </source>
</evidence>
<dbReference type="Proteomes" id="UP001442364">
    <property type="component" value="Unassembled WGS sequence"/>
</dbReference>
<sequence>MKFKFEVKDLFKLPNILCYIRIALVPLFVYLYFTAEEPVDYYVATLVVMLSGITDFLDGQIARRCNMITDLGKIIDPAADKLMQLAMLVTLAINIPYMCILAVYLIVKEVVMALMGLVVMKRANRRLDGAKWYGKVCTAVLYVCMLALVAFPHMQVNLQYVIMIVCAAVLTFAFIMYIRIYIIMLKDNHYGNDERKLY</sequence>
<evidence type="ECO:0000256" key="7">
    <source>
        <dbReference type="ARBA" id="ARBA00022516"/>
    </source>
</evidence>
<gene>
    <name evidence="19" type="ORF">WMO14_07115</name>
</gene>
<dbReference type="PANTHER" id="PTHR14269">
    <property type="entry name" value="CDP-DIACYLGLYCEROL--GLYCEROL-3-PHOSPHATE 3-PHOSPHATIDYLTRANSFERASE-RELATED"/>
    <property type="match status" value="1"/>
</dbReference>